<evidence type="ECO:0000313" key="1">
    <source>
        <dbReference type="EnsemblMetazoa" id="RPRC007107-PA"/>
    </source>
</evidence>
<name>T1HST7_RHOPR</name>
<accession>T1HST7</accession>
<dbReference type="EMBL" id="ACPB03006555">
    <property type="status" value="NOT_ANNOTATED_CDS"/>
    <property type="molecule type" value="Genomic_DNA"/>
</dbReference>
<dbReference type="VEuPathDB" id="VectorBase:RPRC007107"/>
<dbReference type="Proteomes" id="UP000015103">
    <property type="component" value="Unassembled WGS sequence"/>
</dbReference>
<proteinExistence type="predicted"/>
<dbReference type="AlphaFoldDB" id="T1HST7"/>
<dbReference type="GO" id="GO:0042721">
    <property type="term" value="C:TIM22 mitochondrial import inner membrane insertion complex"/>
    <property type="evidence" value="ECO:0007669"/>
    <property type="project" value="InterPro"/>
</dbReference>
<sequence length="91" mass="10942">MSKFLNFHRKIKNRYGNQLYEVINKYNKKLNSIEMPEKFKGTFVEKWVTYWKDVYRDYLDVIKDSANEIKKSPWKGVALLSVFTSGTYLFT</sequence>
<dbReference type="STRING" id="13249.T1HST7"/>
<organism evidence="1 2">
    <name type="scientific">Rhodnius prolixus</name>
    <name type="common">Triatomid bug</name>
    <dbReference type="NCBI Taxonomy" id="13249"/>
    <lineage>
        <taxon>Eukaryota</taxon>
        <taxon>Metazoa</taxon>
        <taxon>Ecdysozoa</taxon>
        <taxon>Arthropoda</taxon>
        <taxon>Hexapoda</taxon>
        <taxon>Insecta</taxon>
        <taxon>Pterygota</taxon>
        <taxon>Neoptera</taxon>
        <taxon>Paraneoptera</taxon>
        <taxon>Hemiptera</taxon>
        <taxon>Heteroptera</taxon>
        <taxon>Panheteroptera</taxon>
        <taxon>Cimicomorpha</taxon>
        <taxon>Reduviidae</taxon>
        <taxon>Triatominae</taxon>
        <taxon>Rhodnius</taxon>
    </lineage>
</organism>
<evidence type="ECO:0000313" key="2">
    <source>
        <dbReference type="Proteomes" id="UP000015103"/>
    </source>
</evidence>
<dbReference type="InterPro" id="IPR019322">
    <property type="entry name" value="TIMM29"/>
</dbReference>
<dbReference type="InParanoid" id="T1HST7"/>
<keyword evidence="2" id="KW-1185">Reference proteome</keyword>
<protein>
    <submittedName>
        <fullName evidence="1">Uncharacterized protein</fullName>
    </submittedName>
</protein>
<dbReference type="EnsemblMetazoa" id="RPRC007107-RA">
    <property type="protein sequence ID" value="RPRC007107-PA"/>
    <property type="gene ID" value="RPRC007107"/>
</dbReference>
<dbReference type="Pfam" id="PF10171">
    <property type="entry name" value="Tim29"/>
    <property type="match status" value="1"/>
</dbReference>
<dbReference type="HOGENOM" id="CLU_2433233_0_0_1"/>
<reference evidence="1" key="1">
    <citation type="submission" date="2015-05" db="UniProtKB">
        <authorList>
            <consortium name="EnsemblMetazoa"/>
        </authorList>
    </citation>
    <scope>IDENTIFICATION</scope>
</reference>